<comment type="similarity">
    <text evidence="2">Belongs to the CDP-alcohol phosphatidyltransferase class-I family.</text>
</comment>
<dbReference type="InterPro" id="IPR000462">
    <property type="entry name" value="CDP-OH_P_trans"/>
</dbReference>
<evidence type="ECO:0000256" key="3">
    <source>
        <dbReference type="SAM" id="Phobius"/>
    </source>
</evidence>
<dbReference type="Proteomes" id="UP000651977">
    <property type="component" value="Unassembled WGS sequence"/>
</dbReference>
<dbReference type="Gene3D" id="1.20.120.1760">
    <property type="match status" value="1"/>
</dbReference>
<feature type="transmembrane region" description="Helical" evidence="3">
    <location>
        <begin position="80"/>
        <end position="103"/>
    </location>
</feature>
<reference evidence="5" key="1">
    <citation type="journal article" date="2019" name="Int. J. Syst. Evol. Microbiol.">
        <title>The Global Catalogue of Microorganisms (GCM) 10K type strain sequencing project: providing services to taxonomists for standard genome sequencing and annotation.</title>
        <authorList>
            <consortium name="The Broad Institute Genomics Platform"/>
            <consortium name="The Broad Institute Genome Sequencing Center for Infectious Disease"/>
            <person name="Wu L."/>
            <person name="Ma J."/>
        </authorList>
    </citation>
    <scope>NUCLEOTIDE SEQUENCE [LARGE SCALE GENOMIC DNA]</scope>
    <source>
        <strain evidence="5">CGMCC 1.10131</strain>
    </source>
</reference>
<feature type="transmembrane region" description="Helical" evidence="3">
    <location>
        <begin position="176"/>
        <end position="195"/>
    </location>
</feature>
<name>A0ABQ1HW80_9ALTE</name>
<accession>A0ABQ1HW80</accession>
<proteinExistence type="inferred from homology"/>
<comment type="caution">
    <text evidence="4">The sequence shown here is derived from an EMBL/GenBank/DDBJ whole genome shotgun (WGS) entry which is preliminary data.</text>
</comment>
<keyword evidence="3" id="KW-0812">Transmembrane</keyword>
<feature type="transmembrane region" description="Helical" evidence="3">
    <location>
        <begin position="36"/>
        <end position="60"/>
    </location>
</feature>
<keyword evidence="5" id="KW-1185">Reference proteome</keyword>
<evidence type="ECO:0000313" key="4">
    <source>
        <dbReference type="EMBL" id="GGA94600.1"/>
    </source>
</evidence>
<keyword evidence="3" id="KW-0472">Membrane</keyword>
<dbReference type="PROSITE" id="PS00379">
    <property type="entry name" value="CDP_ALCOHOL_P_TRANSF"/>
    <property type="match status" value="1"/>
</dbReference>
<evidence type="ECO:0000256" key="2">
    <source>
        <dbReference type="RuleBase" id="RU003750"/>
    </source>
</evidence>
<evidence type="ECO:0000256" key="1">
    <source>
        <dbReference type="ARBA" id="ARBA00022679"/>
    </source>
</evidence>
<sequence>MLDPYAIKIIKAPLALSATLLDKLGLSANQITLSGFLLGLTAVPLLALQQYQLALVFILLNRLFDGLDGALARRQGCSDFGGYLDIVCDFIFYSAVVVGFALADPAENALAASILIFSFMGTGSSFLSFAIMAAKRQIESTIYPHKSLYYLGGLTEGTETIGCFILFCLFPENFQLIALIFAALCGLTTITRILAAKATFTTEKN</sequence>
<dbReference type="RefSeq" id="WP_055731446.1">
    <property type="nucleotide sequence ID" value="NZ_BMDY01000002.1"/>
</dbReference>
<feature type="transmembrane region" description="Helical" evidence="3">
    <location>
        <begin position="147"/>
        <end position="170"/>
    </location>
</feature>
<feature type="transmembrane region" description="Helical" evidence="3">
    <location>
        <begin position="109"/>
        <end position="135"/>
    </location>
</feature>
<dbReference type="EMBL" id="BMDY01000002">
    <property type="protein sequence ID" value="GGA94600.1"/>
    <property type="molecule type" value="Genomic_DNA"/>
</dbReference>
<organism evidence="4 5">
    <name type="scientific">Agarivorans gilvus</name>
    <dbReference type="NCBI Taxonomy" id="680279"/>
    <lineage>
        <taxon>Bacteria</taxon>
        <taxon>Pseudomonadati</taxon>
        <taxon>Pseudomonadota</taxon>
        <taxon>Gammaproteobacteria</taxon>
        <taxon>Alteromonadales</taxon>
        <taxon>Alteromonadaceae</taxon>
        <taxon>Agarivorans</taxon>
    </lineage>
</organism>
<keyword evidence="1 2" id="KW-0808">Transferase</keyword>
<dbReference type="InterPro" id="IPR043130">
    <property type="entry name" value="CDP-OH_PTrfase_TM_dom"/>
</dbReference>
<protein>
    <submittedName>
        <fullName evidence="4">Membrane protein</fullName>
    </submittedName>
</protein>
<evidence type="ECO:0000313" key="5">
    <source>
        <dbReference type="Proteomes" id="UP000651977"/>
    </source>
</evidence>
<gene>
    <name evidence="4" type="ORF">GCM10007414_04170</name>
</gene>
<dbReference type="InterPro" id="IPR048254">
    <property type="entry name" value="CDP_ALCOHOL_P_TRANSF_CS"/>
</dbReference>
<dbReference type="Pfam" id="PF01066">
    <property type="entry name" value="CDP-OH_P_transf"/>
    <property type="match status" value="1"/>
</dbReference>
<keyword evidence="3" id="KW-1133">Transmembrane helix</keyword>